<sequence length="78" mass="8279">MVTLINLVLKTGNAMEEICSRQGPCISPFISRTLLRPHNHMGPFLDPRSPGAMLSSGRPAGRPTGRTAGHGVPEDNAS</sequence>
<dbReference type="EMBL" id="CM008048">
    <property type="protein sequence ID" value="PAN21788.1"/>
    <property type="molecule type" value="Genomic_DNA"/>
</dbReference>
<gene>
    <name evidence="2" type="ORF">PAHAL_3G488700</name>
</gene>
<feature type="region of interest" description="Disordered" evidence="1">
    <location>
        <begin position="40"/>
        <end position="78"/>
    </location>
</feature>
<dbReference type="Gramene" id="PAN21788">
    <property type="protein sequence ID" value="PAN21788"/>
    <property type="gene ID" value="PAHAL_3G488700"/>
</dbReference>
<evidence type="ECO:0000313" key="2">
    <source>
        <dbReference type="EMBL" id="PAN21788.1"/>
    </source>
</evidence>
<dbReference type="Proteomes" id="UP000243499">
    <property type="component" value="Chromosome 3"/>
</dbReference>
<name>A0A2S3HFQ7_9POAL</name>
<proteinExistence type="predicted"/>
<reference evidence="2" key="1">
    <citation type="submission" date="2018-04" db="EMBL/GenBank/DDBJ databases">
        <title>WGS assembly of Panicum hallii.</title>
        <authorList>
            <person name="Lovell J."/>
            <person name="Jenkins J."/>
            <person name="Lowry D."/>
            <person name="Mamidi S."/>
            <person name="Sreedasyam A."/>
            <person name="Weng X."/>
            <person name="Barry K."/>
            <person name="Bonette J."/>
            <person name="Campitelli B."/>
            <person name="Daum C."/>
            <person name="Gordon S."/>
            <person name="Gould B."/>
            <person name="Lipzen A."/>
            <person name="Macqueen A."/>
            <person name="Palacio-Mejia J."/>
            <person name="Plott C."/>
            <person name="Shakirov E."/>
            <person name="Shu S."/>
            <person name="Yoshinaga Y."/>
            <person name="Zane M."/>
            <person name="Rokhsar D."/>
            <person name="Grimwood J."/>
            <person name="Schmutz J."/>
            <person name="Juenger T."/>
        </authorList>
    </citation>
    <scope>NUCLEOTIDE SEQUENCE [LARGE SCALE GENOMIC DNA]</scope>
    <source>
        <strain evidence="2">FIL2</strain>
    </source>
</reference>
<dbReference type="AlphaFoldDB" id="A0A2S3HFQ7"/>
<organism evidence="2">
    <name type="scientific">Panicum hallii</name>
    <dbReference type="NCBI Taxonomy" id="206008"/>
    <lineage>
        <taxon>Eukaryota</taxon>
        <taxon>Viridiplantae</taxon>
        <taxon>Streptophyta</taxon>
        <taxon>Embryophyta</taxon>
        <taxon>Tracheophyta</taxon>
        <taxon>Spermatophyta</taxon>
        <taxon>Magnoliopsida</taxon>
        <taxon>Liliopsida</taxon>
        <taxon>Poales</taxon>
        <taxon>Poaceae</taxon>
        <taxon>PACMAD clade</taxon>
        <taxon>Panicoideae</taxon>
        <taxon>Panicodae</taxon>
        <taxon>Paniceae</taxon>
        <taxon>Panicinae</taxon>
        <taxon>Panicum</taxon>
        <taxon>Panicum sect. Panicum</taxon>
    </lineage>
</organism>
<protein>
    <submittedName>
        <fullName evidence="2">Uncharacterized protein</fullName>
    </submittedName>
</protein>
<evidence type="ECO:0000256" key="1">
    <source>
        <dbReference type="SAM" id="MobiDB-lite"/>
    </source>
</evidence>
<accession>A0A2S3HFQ7</accession>